<evidence type="ECO:0000313" key="3">
    <source>
        <dbReference type="Proteomes" id="UP000051442"/>
    </source>
</evidence>
<evidence type="ECO:0000256" key="1">
    <source>
        <dbReference type="SAM" id="Phobius"/>
    </source>
</evidence>
<sequence length="162" mass="18052">MISATPLTKNISIVQQQLLELRQQSVRHKNANLGQLTCLIVIVSVGLITVRIVPANQLKTWSFLWRQGQSHVLLMSLMLIAIMAFAISWWCWFSDLKYRSLEAQFTELHDNHAEMIKASPTLAAIAADYQRQFDLAILLNGIATAVAFAVIAGIGLRLILPA</sequence>
<keyword evidence="1" id="KW-1133">Transmembrane helix</keyword>
<feature type="transmembrane region" description="Helical" evidence="1">
    <location>
        <begin position="33"/>
        <end position="53"/>
    </location>
</feature>
<evidence type="ECO:0000313" key="2">
    <source>
        <dbReference type="EMBL" id="KRN26086.1"/>
    </source>
</evidence>
<reference evidence="2 3" key="1">
    <citation type="journal article" date="2015" name="Genome Announc.">
        <title>Expanding the biotechnology potential of lactobacilli through comparative genomics of 213 strains and associated genera.</title>
        <authorList>
            <person name="Sun Z."/>
            <person name="Harris H.M."/>
            <person name="McCann A."/>
            <person name="Guo C."/>
            <person name="Argimon S."/>
            <person name="Zhang W."/>
            <person name="Yang X."/>
            <person name="Jeffery I.B."/>
            <person name="Cooney J.C."/>
            <person name="Kagawa T.F."/>
            <person name="Liu W."/>
            <person name="Song Y."/>
            <person name="Salvetti E."/>
            <person name="Wrobel A."/>
            <person name="Rasinkangas P."/>
            <person name="Parkhill J."/>
            <person name="Rea M.C."/>
            <person name="O'Sullivan O."/>
            <person name="Ritari J."/>
            <person name="Douillard F.P."/>
            <person name="Paul Ross R."/>
            <person name="Yang R."/>
            <person name="Briner A.E."/>
            <person name="Felis G.E."/>
            <person name="de Vos W.M."/>
            <person name="Barrangou R."/>
            <person name="Klaenhammer T.R."/>
            <person name="Caufield P.W."/>
            <person name="Cui Y."/>
            <person name="Zhang H."/>
            <person name="O'Toole P.W."/>
        </authorList>
    </citation>
    <scope>NUCLEOTIDE SEQUENCE [LARGE SCALE GENOMIC DNA]</scope>
    <source>
        <strain evidence="2 3">DSM 23365</strain>
    </source>
</reference>
<dbReference type="EMBL" id="AYZM01000046">
    <property type="protein sequence ID" value="KRN26086.1"/>
    <property type="molecule type" value="Genomic_DNA"/>
</dbReference>
<keyword evidence="1" id="KW-0472">Membrane</keyword>
<protein>
    <submittedName>
        <fullName evidence="2">Uncharacterized protein</fullName>
    </submittedName>
</protein>
<feature type="transmembrane region" description="Helical" evidence="1">
    <location>
        <begin position="73"/>
        <end position="93"/>
    </location>
</feature>
<organism evidence="2 3">
    <name type="scientific">Secundilactobacillus similis DSM 23365 = JCM 2765</name>
    <dbReference type="NCBI Taxonomy" id="1423804"/>
    <lineage>
        <taxon>Bacteria</taxon>
        <taxon>Bacillati</taxon>
        <taxon>Bacillota</taxon>
        <taxon>Bacilli</taxon>
        <taxon>Lactobacillales</taxon>
        <taxon>Lactobacillaceae</taxon>
        <taxon>Secundilactobacillus</taxon>
    </lineage>
</organism>
<keyword evidence="3" id="KW-1185">Reference proteome</keyword>
<keyword evidence="1" id="KW-0812">Transmembrane</keyword>
<comment type="caution">
    <text evidence="2">The sequence shown here is derived from an EMBL/GenBank/DDBJ whole genome shotgun (WGS) entry which is preliminary data.</text>
</comment>
<gene>
    <name evidence="2" type="ORF">FD14_GL003158</name>
</gene>
<proteinExistence type="predicted"/>
<name>A0A0R2FEQ3_9LACO</name>
<feature type="transmembrane region" description="Helical" evidence="1">
    <location>
        <begin position="137"/>
        <end position="160"/>
    </location>
</feature>
<dbReference type="RefSeq" id="WP_054734811.1">
    <property type="nucleotide sequence ID" value="NZ_AYZM01000046.1"/>
</dbReference>
<accession>A0A0R2FEQ3</accession>
<dbReference type="AlphaFoldDB" id="A0A0R2FEQ3"/>
<dbReference type="PATRIC" id="fig|1423804.4.peg.3392"/>
<dbReference type="Proteomes" id="UP000051442">
    <property type="component" value="Unassembled WGS sequence"/>
</dbReference>